<gene>
    <name evidence="1" type="ORF">E3U43_020864</name>
</gene>
<reference evidence="1" key="1">
    <citation type="submission" date="2018-11" db="EMBL/GenBank/DDBJ databases">
        <title>The sequence and de novo assembly of Larimichthys crocea genome using PacBio and Hi-C technologies.</title>
        <authorList>
            <person name="Xu P."/>
            <person name="Chen B."/>
            <person name="Zhou Z."/>
            <person name="Ke Q."/>
            <person name="Wu Y."/>
            <person name="Bai H."/>
            <person name="Pu F."/>
        </authorList>
    </citation>
    <scope>NUCLEOTIDE SEQUENCE</scope>
    <source>
        <tissue evidence="1">Muscle</tissue>
    </source>
</reference>
<protein>
    <submittedName>
        <fullName evidence="1">Uncharacterized protein</fullName>
    </submittedName>
</protein>
<name>A0ACD3Q8G1_LARCR</name>
<dbReference type="Proteomes" id="UP000793456">
    <property type="component" value="Chromosome XXIII"/>
</dbReference>
<evidence type="ECO:0000313" key="1">
    <source>
        <dbReference type="EMBL" id="TMS02884.1"/>
    </source>
</evidence>
<accession>A0ACD3Q8G1</accession>
<proteinExistence type="predicted"/>
<organism evidence="1 2">
    <name type="scientific">Larimichthys crocea</name>
    <name type="common">Large yellow croaker</name>
    <name type="synonym">Pseudosciaena crocea</name>
    <dbReference type="NCBI Taxonomy" id="215358"/>
    <lineage>
        <taxon>Eukaryota</taxon>
        <taxon>Metazoa</taxon>
        <taxon>Chordata</taxon>
        <taxon>Craniata</taxon>
        <taxon>Vertebrata</taxon>
        <taxon>Euteleostomi</taxon>
        <taxon>Actinopterygii</taxon>
        <taxon>Neopterygii</taxon>
        <taxon>Teleostei</taxon>
        <taxon>Neoteleostei</taxon>
        <taxon>Acanthomorphata</taxon>
        <taxon>Eupercaria</taxon>
        <taxon>Sciaenidae</taxon>
        <taxon>Larimichthys</taxon>
    </lineage>
</organism>
<evidence type="ECO:0000313" key="2">
    <source>
        <dbReference type="Proteomes" id="UP000793456"/>
    </source>
</evidence>
<keyword evidence="2" id="KW-1185">Reference proteome</keyword>
<dbReference type="EMBL" id="CM011696">
    <property type="protein sequence ID" value="TMS02884.1"/>
    <property type="molecule type" value="Genomic_DNA"/>
</dbReference>
<sequence>MQQRVVAEEQLMATQDRLKRHSQAKWQEEDQSETAVFIEPPEGAVTRTRRGGPGLMRMLRVAFCSRQRTPLLFSLYLLTVHVLLLLCLGGYL</sequence>
<comment type="caution">
    <text evidence="1">The sequence shown here is derived from an EMBL/GenBank/DDBJ whole genome shotgun (WGS) entry which is preliminary data.</text>
</comment>